<name>A0A1L9SW06_9EURO</name>
<protein>
    <submittedName>
        <fullName evidence="2">Uncharacterized protein</fullName>
    </submittedName>
</protein>
<dbReference type="GeneID" id="34614750"/>
<keyword evidence="3" id="KW-1185">Reference proteome</keyword>
<reference evidence="3" key="1">
    <citation type="journal article" date="2017" name="Genome Biol.">
        <title>Comparative genomics reveals high biological diversity and specific adaptations in the industrially and medically important fungal genus Aspergillus.</title>
        <authorList>
            <person name="de Vries R.P."/>
            <person name="Riley R."/>
            <person name="Wiebenga A."/>
            <person name="Aguilar-Osorio G."/>
            <person name="Amillis S."/>
            <person name="Uchima C.A."/>
            <person name="Anderluh G."/>
            <person name="Asadollahi M."/>
            <person name="Askin M."/>
            <person name="Barry K."/>
            <person name="Battaglia E."/>
            <person name="Bayram O."/>
            <person name="Benocci T."/>
            <person name="Braus-Stromeyer S.A."/>
            <person name="Caldana C."/>
            <person name="Canovas D."/>
            <person name="Cerqueira G.C."/>
            <person name="Chen F."/>
            <person name="Chen W."/>
            <person name="Choi C."/>
            <person name="Clum A."/>
            <person name="Dos Santos R.A."/>
            <person name="Damasio A.R."/>
            <person name="Diallinas G."/>
            <person name="Emri T."/>
            <person name="Fekete E."/>
            <person name="Flipphi M."/>
            <person name="Freyberg S."/>
            <person name="Gallo A."/>
            <person name="Gournas C."/>
            <person name="Habgood R."/>
            <person name="Hainaut M."/>
            <person name="Harispe M.L."/>
            <person name="Henrissat B."/>
            <person name="Hilden K.S."/>
            <person name="Hope R."/>
            <person name="Hossain A."/>
            <person name="Karabika E."/>
            <person name="Karaffa L."/>
            <person name="Karanyi Z."/>
            <person name="Krasevec N."/>
            <person name="Kuo A."/>
            <person name="Kusch H."/>
            <person name="LaButti K."/>
            <person name="Lagendijk E.L."/>
            <person name="Lapidus A."/>
            <person name="Levasseur A."/>
            <person name="Lindquist E."/>
            <person name="Lipzen A."/>
            <person name="Logrieco A.F."/>
            <person name="MacCabe A."/>
            <person name="Maekelae M.R."/>
            <person name="Malavazi I."/>
            <person name="Melin P."/>
            <person name="Meyer V."/>
            <person name="Mielnichuk N."/>
            <person name="Miskei M."/>
            <person name="Molnar A.P."/>
            <person name="Mule G."/>
            <person name="Ngan C.Y."/>
            <person name="Orejas M."/>
            <person name="Orosz E."/>
            <person name="Ouedraogo J.P."/>
            <person name="Overkamp K.M."/>
            <person name="Park H.-S."/>
            <person name="Perrone G."/>
            <person name="Piumi F."/>
            <person name="Punt P.J."/>
            <person name="Ram A.F."/>
            <person name="Ramon A."/>
            <person name="Rauscher S."/>
            <person name="Record E."/>
            <person name="Riano-Pachon D.M."/>
            <person name="Robert V."/>
            <person name="Roehrig J."/>
            <person name="Ruller R."/>
            <person name="Salamov A."/>
            <person name="Salih N.S."/>
            <person name="Samson R.A."/>
            <person name="Sandor E."/>
            <person name="Sanguinetti M."/>
            <person name="Schuetze T."/>
            <person name="Sepcic K."/>
            <person name="Shelest E."/>
            <person name="Sherlock G."/>
            <person name="Sophianopoulou V."/>
            <person name="Squina F.M."/>
            <person name="Sun H."/>
            <person name="Susca A."/>
            <person name="Todd R.B."/>
            <person name="Tsang A."/>
            <person name="Unkles S.E."/>
            <person name="van de Wiele N."/>
            <person name="van Rossen-Uffink D."/>
            <person name="Oliveira J.V."/>
            <person name="Vesth T.C."/>
            <person name="Visser J."/>
            <person name="Yu J.-H."/>
            <person name="Zhou M."/>
            <person name="Andersen M.R."/>
            <person name="Archer D.B."/>
            <person name="Baker S.E."/>
            <person name="Benoit I."/>
            <person name="Brakhage A.A."/>
            <person name="Braus G.H."/>
            <person name="Fischer R."/>
            <person name="Frisvad J.C."/>
            <person name="Goldman G.H."/>
            <person name="Houbraken J."/>
            <person name="Oakley B."/>
            <person name="Pocsi I."/>
            <person name="Scazzocchio C."/>
            <person name="Seiboth B."/>
            <person name="vanKuyk P.A."/>
            <person name="Wortman J."/>
            <person name="Dyer P.S."/>
            <person name="Grigoriev I.V."/>
        </authorList>
    </citation>
    <scope>NUCLEOTIDE SEQUENCE [LARGE SCALE GENOMIC DNA]</scope>
    <source>
        <strain evidence="3">CBS 506.65</strain>
    </source>
</reference>
<evidence type="ECO:0000313" key="3">
    <source>
        <dbReference type="Proteomes" id="UP000184188"/>
    </source>
</evidence>
<sequence length="174" mass="19547">MLIFFNLAADTSSAPLSLPSPRHGHSVCLFSRQSVFHQHLPSPSSGALNPASPFSFVCVYDGKIRLFLTWTSCSVLTNLLFSMGGLTQENTRFIYFPPYTVLVLFLFLPLACLIGVDVFFFFFSSFLSCYEEPASNQDLLMKCIEVFPFENLVAEHAVAIFRTEARLRFLHAIA</sequence>
<evidence type="ECO:0000313" key="2">
    <source>
        <dbReference type="EMBL" id="OJJ51369.1"/>
    </source>
</evidence>
<gene>
    <name evidence="2" type="ORF">ASPZODRAFT_373059</name>
</gene>
<keyword evidence="1" id="KW-0812">Transmembrane</keyword>
<proteinExistence type="predicted"/>
<dbReference type="Proteomes" id="UP000184188">
    <property type="component" value="Unassembled WGS sequence"/>
</dbReference>
<dbReference type="RefSeq" id="XP_022585879.1">
    <property type="nucleotide sequence ID" value="XM_022728286.1"/>
</dbReference>
<keyword evidence="1" id="KW-0472">Membrane</keyword>
<dbReference type="VEuPathDB" id="FungiDB:ASPZODRAFT_373059"/>
<accession>A0A1L9SW06</accession>
<dbReference type="AlphaFoldDB" id="A0A1L9SW06"/>
<feature type="transmembrane region" description="Helical" evidence="1">
    <location>
        <begin position="67"/>
        <end position="87"/>
    </location>
</feature>
<keyword evidence="1" id="KW-1133">Transmembrane helix</keyword>
<feature type="transmembrane region" description="Helical" evidence="1">
    <location>
        <begin position="99"/>
        <end position="123"/>
    </location>
</feature>
<organism evidence="2 3">
    <name type="scientific">Penicilliopsis zonata CBS 506.65</name>
    <dbReference type="NCBI Taxonomy" id="1073090"/>
    <lineage>
        <taxon>Eukaryota</taxon>
        <taxon>Fungi</taxon>
        <taxon>Dikarya</taxon>
        <taxon>Ascomycota</taxon>
        <taxon>Pezizomycotina</taxon>
        <taxon>Eurotiomycetes</taxon>
        <taxon>Eurotiomycetidae</taxon>
        <taxon>Eurotiales</taxon>
        <taxon>Aspergillaceae</taxon>
        <taxon>Penicilliopsis</taxon>
    </lineage>
</organism>
<dbReference type="EMBL" id="KV878336">
    <property type="protein sequence ID" value="OJJ51369.1"/>
    <property type="molecule type" value="Genomic_DNA"/>
</dbReference>
<evidence type="ECO:0000256" key="1">
    <source>
        <dbReference type="SAM" id="Phobius"/>
    </source>
</evidence>